<accession>A0ABY9Q9S1</accession>
<protein>
    <submittedName>
        <fullName evidence="1">XRE family transcriptional regulator</fullName>
    </submittedName>
</protein>
<sequence length="156" mass="17609">MSFDKQRFAELLEKAKGNRSINHYAQKSGVTSAHISRLLRCLLDSPPTPQTIKKLADHAHNGITYEDLMQAAGYIADDTKEHLPTLTDKDERDIQKELEKIIKGLKTGSGFAAFGGVDIDELDEEDRELLIASLENSLRLAKRIAKQKFTPKKYRQ</sequence>
<evidence type="ECO:0000313" key="1">
    <source>
        <dbReference type="EMBL" id="WMV75021.1"/>
    </source>
</evidence>
<dbReference type="Proteomes" id="UP001297580">
    <property type="component" value="Chromosome"/>
</dbReference>
<evidence type="ECO:0000313" key="2">
    <source>
        <dbReference type="Proteomes" id="UP001297580"/>
    </source>
</evidence>
<name>A0ABY9Q9S1_GEOTD</name>
<dbReference type="EMBL" id="CP133461">
    <property type="protein sequence ID" value="WMV75021.1"/>
    <property type="molecule type" value="Genomic_DNA"/>
</dbReference>
<keyword evidence="2" id="KW-1185">Reference proteome</keyword>
<gene>
    <name evidence="1" type="ORF">HSX42_12060</name>
</gene>
<reference evidence="1 2" key="1">
    <citation type="submission" date="2023-08" db="EMBL/GenBank/DDBJ databases">
        <title>Complete genome sequence of Geobacillus thermodenitrificans K1041, a genetically tractable strain representative of the genus Geobacillus.</title>
        <authorList>
            <person name="Kani S."/>
            <person name="Suzuki H."/>
        </authorList>
    </citation>
    <scope>NUCLEOTIDE SEQUENCE [LARGE SCALE GENOMIC DNA]</scope>
    <source>
        <strain evidence="1 2">K1041</strain>
    </source>
</reference>
<organism evidence="1 2">
    <name type="scientific">Geobacillus thermodenitrificans</name>
    <dbReference type="NCBI Taxonomy" id="33940"/>
    <lineage>
        <taxon>Bacteria</taxon>
        <taxon>Bacillati</taxon>
        <taxon>Bacillota</taxon>
        <taxon>Bacilli</taxon>
        <taxon>Bacillales</taxon>
        <taxon>Anoxybacillaceae</taxon>
        <taxon>Geobacillus</taxon>
    </lineage>
</organism>
<proteinExistence type="predicted"/>
<dbReference type="RefSeq" id="WP_008881997.1">
    <property type="nucleotide sequence ID" value="NZ_CP017690.1"/>
</dbReference>